<feature type="transmembrane region" description="Helical" evidence="1">
    <location>
        <begin position="367"/>
        <end position="386"/>
    </location>
</feature>
<comment type="caution">
    <text evidence="2">The sequence shown here is derived from an EMBL/GenBank/DDBJ whole genome shotgun (WGS) entry which is preliminary data.</text>
</comment>
<feature type="transmembrane region" description="Helical" evidence="1">
    <location>
        <begin position="165"/>
        <end position="183"/>
    </location>
</feature>
<protein>
    <recommendedName>
        <fullName evidence="4">Glycosyltransferase RgtA/B/C/D-like domain-containing protein</fullName>
    </recommendedName>
</protein>
<sequence>MCLCFCKRLFTCLLLSICVGAVSIVAVYKISSETVFFNIKPAEVIYEKSGDYPQWLPGNLTTQLDNFTDTLMLQNCIYSENNAFEASFLNPRRIYTKDGQVKNLLLQLQDATGYVYTDYPIYWHGYIVVLKPLLYFIDVSDLCLFNAALQLVLAIYFLHCLNRKIGVFFALSYLLVYLLLNPISLAMSFQFSIMYYIMTISSIFMIKNFKRLLERELYITFFMVVGIITAYFDFLTYPLVSLSIPLVIFLVMLANIPNNLFFSSYSKVLLYTSYISLSWVCGYFCMFLGKWVLAWIITGNNIVNNGFARVLYRTSSGGDITAVSAISNNLNVFMTSPLFDVLVICLLFLLCRVFVSMRRYHINKNILHLSFGVLIISVYPFIWYMILSNHSFIHAFFTYRELSIFIFAFCCFVALIEKNKCK</sequence>
<keyword evidence="1" id="KW-0812">Transmembrane</keyword>
<evidence type="ECO:0000256" key="1">
    <source>
        <dbReference type="SAM" id="Phobius"/>
    </source>
</evidence>
<gene>
    <name evidence="2" type="ORF">FYJ84_03725</name>
</gene>
<name>A0A6I2UFZ4_9FIRM</name>
<accession>A0A6I2UFZ4</accession>
<reference evidence="2 3" key="1">
    <citation type="submission" date="2019-08" db="EMBL/GenBank/DDBJ databases">
        <title>In-depth cultivation of the pig gut microbiome towards novel bacterial diversity and tailored functional studies.</title>
        <authorList>
            <person name="Wylensek D."/>
            <person name="Hitch T.C.A."/>
            <person name="Clavel T."/>
        </authorList>
    </citation>
    <scope>NUCLEOTIDE SEQUENCE [LARGE SCALE GENOMIC DNA]</scope>
    <source>
        <strain evidence="2 3">WCA-693-APC-5D-A</strain>
    </source>
</reference>
<dbReference type="Proteomes" id="UP000433181">
    <property type="component" value="Unassembled WGS sequence"/>
</dbReference>
<feature type="transmembrane region" description="Helical" evidence="1">
    <location>
        <begin position="12"/>
        <end position="31"/>
    </location>
</feature>
<feature type="transmembrane region" description="Helical" evidence="1">
    <location>
        <begin position="274"/>
        <end position="297"/>
    </location>
</feature>
<feature type="transmembrane region" description="Helical" evidence="1">
    <location>
        <begin position="392"/>
        <end position="416"/>
    </location>
</feature>
<dbReference type="EMBL" id="VUNR01000005">
    <property type="protein sequence ID" value="MSU08101.1"/>
    <property type="molecule type" value="Genomic_DNA"/>
</dbReference>
<organism evidence="2 3">
    <name type="scientific">Anaerovibrio slackiae</name>
    <dbReference type="NCBI Taxonomy" id="2652309"/>
    <lineage>
        <taxon>Bacteria</taxon>
        <taxon>Bacillati</taxon>
        <taxon>Bacillota</taxon>
        <taxon>Negativicutes</taxon>
        <taxon>Selenomonadales</taxon>
        <taxon>Selenomonadaceae</taxon>
        <taxon>Anaerovibrio</taxon>
    </lineage>
</organism>
<evidence type="ECO:0000313" key="3">
    <source>
        <dbReference type="Proteomes" id="UP000433181"/>
    </source>
</evidence>
<feature type="transmembrane region" description="Helical" evidence="1">
    <location>
        <begin position="133"/>
        <end position="158"/>
    </location>
</feature>
<keyword evidence="1" id="KW-1133">Transmembrane helix</keyword>
<dbReference type="AlphaFoldDB" id="A0A6I2UFZ4"/>
<feature type="transmembrane region" description="Helical" evidence="1">
    <location>
        <begin position="218"/>
        <end position="237"/>
    </location>
</feature>
<keyword evidence="1" id="KW-0472">Membrane</keyword>
<keyword evidence="3" id="KW-1185">Reference proteome</keyword>
<feature type="transmembrane region" description="Helical" evidence="1">
    <location>
        <begin position="243"/>
        <end position="262"/>
    </location>
</feature>
<dbReference type="RefSeq" id="WP_154406260.1">
    <property type="nucleotide sequence ID" value="NZ_VUNR01000005.1"/>
</dbReference>
<feature type="transmembrane region" description="Helical" evidence="1">
    <location>
        <begin position="189"/>
        <end position="206"/>
    </location>
</feature>
<proteinExistence type="predicted"/>
<evidence type="ECO:0000313" key="2">
    <source>
        <dbReference type="EMBL" id="MSU08101.1"/>
    </source>
</evidence>
<evidence type="ECO:0008006" key="4">
    <source>
        <dbReference type="Google" id="ProtNLM"/>
    </source>
</evidence>
<feature type="transmembrane region" description="Helical" evidence="1">
    <location>
        <begin position="337"/>
        <end position="355"/>
    </location>
</feature>
<dbReference type="GeneID" id="96778014"/>